<dbReference type="PANTHER" id="PTHR45824">
    <property type="entry name" value="GH16843P"/>
    <property type="match status" value="1"/>
</dbReference>
<dbReference type="Gene3D" id="3.40.525.10">
    <property type="entry name" value="CRAL-TRIO lipid binding domain"/>
    <property type="match status" value="1"/>
</dbReference>
<protein>
    <recommendedName>
        <fullName evidence="1">CRAL-TRIO domain-containing protein</fullName>
    </recommendedName>
</protein>
<evidence type="ECO:0000313" key="2">
    <source>
        <dbReference type="EMBL" id="GAX78171.1"/>
    </source>
</evidence>
<dbReference type="InterPro" id="IPR036865">
    <property type="entry name" value="CRAL-TRIO_dom_sf"/>
</dbReference>
<dbReference type="CDD" id="cd00170">
    <property type="entry name" value="SEC14"/>
    <property type="match status" value="1"/>
</dbReference>
<dbReference type="InterPro" id="IPR001251">
    <property type="entry name" value="CRAL-TRIO_dom"/>
</dbReference>
<dbReference type="SUPFAM" id="SSF52087">
    <property type="entry name" value="CRAL/TRIO domain"/>
    <property type="match status" value="1"/>
</dbReference>
<reference evidence="2 3" key="1">
    <citation type="submission" date="2017-08" db="EMBL/GenBank/DDBJ databases">
        <title>Acidophilic green algal genome provides insights into adaptation to an acidic environment.</title>
        <authorList>
            <person name="Hirooka S."/>
            <person name="Hirose Y."/>
            <person name="Kanesaki Y."/>
            <person name="Higuchi S."/>
            <person name="Fujiwara T."/>
            <person name="Onuma R."/>
            <person name="Era A."/>
            <person name="Ohbayashi R."/>
            <person name="Uzuka A."/>
            <person name="Nozaki H."/>
            <person name="Yoshikawa H."/>
            <person name="Miyagishima S.Y."/>
        </authorList>
    </citation>
    <scope>NUCLEOTIDE SEQUENCE [LARGE SCALE GENOMIC DNA]</scope>
    <source>
        <strain evidence="2 3">NIES-2499</strain>
    </source>
</reference>
<dbReference type="InterPro" id="IPR052578">
    <property type="entry name" value="PI_Transfer_CRAL-TRIO"/>
</dbReference>
<dbReference type="GO" id="GO:0008526">
    <property type="term" value="F:phosphatidylinositol transfer activity"/>
    <property type="evidence" value="ECO:0007669"/>
    <property type="project" value="TreeGrafter"/>
</dbReference>
<dbReference type="SUPFAM" id="SSF46938">
    <property type="entry name" value="CRAL/TRIO N-terminal domain"/>
    <property type="match status" value="1"/>
</dbReference>
<evidence type="ECO:0000259" key="1">
    <source>
        <dbReference type="PROSITE" id="PS50191"/>
    </source>
</evidence>
<organism evidence="2 3">
    <name type="scientific">Chlamydomonas eustigma</name>
    <dbReference type="NCBI Taxonomy" id="1157962"/>
    <lineage>
        <taxon>Eukaryota</taxon>
        <taxon>Viridiplantae</taxon>
        <taxon>Chlorophyta</taxon>
        <taxon>core chlorophytes</taxon>
        <taxon>Chlorophyceae</taxon>
        <taxon>CS clade</taxon>
        <taxon>Chlamydomonadales</taxon>
        <taxon>Chlamydomonadaceae</taxon>
        <taxon>Chlamydomonas</taxon>
    </lineage>
</organism>
<dbReference type="EMBL" id="BEGY01000030">
    <property type="protein sequence ID" value="GAX78171.1"/>
    <property type="molecule type" value="Genomic_DNA"/>
</dbReference>
<feature type="domain" description="CRAL-TRIO" evidence="1">
    <location>
        <begin position="95"/>
        <end position="260"/>
    </location>
</feature>
<keyword evidence="3" id="KW-1185">Reference proteome</keyword>
<dbReference type="Pfam" id="PF00650">
    <property type="entry name" value="CRAL_TRIO"/>
    <property type="match status" value="1"/>
</dbReference>
<name>A0A250X522_9CHLO</name>
<gene>
    <name evidence="2" type="ORF">CEUSTIGMA_g5613.t1</name>
</gene>
<dbReference type="AlphaFoldDB" id="A0A250X522"/>
<accession>A0A250X522</accession>
<dbReference type="PROSITE" id="PS50191">
    <property type="entry name" value="CRAL_TRIO"/>
    <property type="match status" value="1"/>
</dbReference>
<proteinExistence type="predicted"/>
<dbReference type="InterPro" id="IPR036273">
    <property type="entry name" value="CRAL/TRIO_N_dom_sf"/>
</dbReference>
<sequence length="321" mass="36733">MPRRKSFLRMSQAQLIATLAQIELIKGEVLRKVNISPEDFLDDACIQRYFRATGGDEKSAVNRIADTLKWRQETRPDRLDCPACLTDPQSHYFHLCGFDQSGRPVLYSNFLLVGNRSVPKLVEHMIQMFELTIQFMPAGVEQWVWLNDFVGFGIMDCNPSLGLSFIELLASHYPERLGKLLVLDAPALMTPVWSMIKPFVDPVTHKKIKFLPDDSHQPDSILKRELSMHLDLEMVTWVLDEMKAVRTYQEKKGPRPAYDLKMLKACVQGGFYPGSLAPSKDDAANRMQNSSNQETLKHNHYGSTSFLRKLVEEPHLLAERQ</sequence>
<comment type="caution">
    <text evidence="2">The sequence shown here is derived from an EMBL/GenBank/DDBJ whole genome shotgun (WGS) entry which is preliminary data.</text>
</comment>
<dbReference type="Proteomes" id="UP000232323">
    <property type="component" value="Unassembled WGS sequence"/>
</dbReference>
<dbReference type="SMART" id="SM00516">
    <property type="entry name" value="SEC14"/>
    <property type="match status" value="1"/>
</dbReference>
<evidence type="ECO:0000313" key="3">
    <source>
        <dbReference type="Proteomes" id="UP000232323"/>
    </source>
</evidence>
<dbReference type="OrthoDB" id="75724at2759"/>
<dbReference type="PANTHER" id="PTHR45824:SF29">
    <property type="entry name" value="GH16843P"/>
    <property type="match status" value="1"/>
</dbReference>